<gene>
    <name evidence="3" type="ORF">PS723_01383</name>
</gene>
<dbReference type="OrthoDB" id="195923at2"/>
<dbReference type="PANTHER" id="PTHR38599:SF1">
    <property type="entry name" value="CUPIN DOMAIN PROTEIN (AFU_ORTHOLOGUE AFUA_3G13620)"/>
    <property type="match status" value="1"/>
</dbReference>
<dbReference type="RefSeq" id="WP_150802928.1">
    <property type="nucleotide sequence ID" value="NZ_CABVHY010000005.1"/>
</dbReference>
<feature type="domain" description="Cupin type-2" evidence="2">
    <location>
        <begin position="51"/>
        <end position="121"/>
    </location>
</feature>
<dbReference type="AlphaFoldDB" id="A0A5E7B0C9"/>
<feature type="signal peptide" evidence="1">
    <location>
        <begin position="1"/>
        <end position="21"/>
    </location>
</feature>
<dbReference type="CDD" id="cd02234">
    <property type="entry name" value="cupin_BLR7677-like"/>
    <property type="match status" value="1"/>
</dbReference>
<dbReference type="Proteomes" id="UP000379480">
    <property type="component" value="Unassembled WGS sequence"/>
</dbReference>
<evidence type="ECO:0000259" key="2">
    <source>
        <dbReference type="Pfam" id="PF07883"/>
    </source>
</evidence>
<proteinExistence type="predicted"/>
<dbReference type="SUPFAM" id="SSF51182">
    <property type="entry name" value="RmlC-like cupins"/>
    <property type="match status" value="1"/>
</dbReference>
<dbReference type="Pfam" id="PF07883">
    <property type="entry name" value="Cupin_2"/>
    <property type="match status" value="1"/>
</dbReference>
<sequence length="136" mass="14592" precursor="true">MNFPTSIFAGLAMLASLNSFAHDPVYGKEKLNILQEHALTNAPGNKAMMLTVDYAPGQASVPHMHQGSAMAYVLEGEVTSQVNDEKAITYKAGESWYEAAGSKHPVSANASATKPAKLLVFILMGEKDEVLTPLKK</sequence>
<evidence type="ECO:0000256" key="1">
    <source>
        <dbReference type="SAM" id="SignalP"/>
    </source>
</evidence>
<dbReference type="PANTHER" id="PTHR38599">
    <property type="entry name" value="CUPIN DOMAIN PROTEIN (AFU_ORTHOLOGUE AFUA_3G13620)"/>
    <property type="match status" value="1"/>
</dbReference>
<evidence type="ECO:0000313" key="4">
    <source>
        <dbReference type="Proteomes" id="UP000379480"/>
    </source>
</evidence>
<keyword evidence="1" id="KW-0732">Signal</keyword>
<dbReference type="InterPro" id="IPR013096">
    <property type="entry name" value="Cupin_2"/>
</dbReference>
<protein>
    <recommendedName>
        <fullName evidence="2">Cupin type-2 domain-containing protein</fullName>
    </recommendedName>
</protein>
<accession>A0A5E7B0C9</accession>
<dbReference type="InterPro" id="IPR011051">
    <property type="entry name" value="RmlC_Cupin_sf"/>
</dbReference>
<feature type="chain" id="PRO_5022688436" description="Cupin type-2 domain-containing protein" evidence="1">
    <location>
        <begin position="22"/>
        <end position="136"/>
    </location>
</feature>
<evidence type="ECO:0000313" key="3">
    <source>
        <dbReference type="EMBL" id="VVN84806.1"/>
    </source>
</evidence>
<dbReference type="EMBL" id="CABVHY010000005">
    <property type="protein sequence ID" value="VVN84806.1"/>
    <property type="molecule type" value="Genomic_DNA"/>
</dbReference>
<organism evidence="3 4">
    <name type="scientific">Pseudomonas fluorescens</name>
    <dbReference type="NCBI Taxonomy" id="294"/>
    <lineage>
        <taxon>Bacteria</taxon>
        <taxon>Pseudomonadati</taxon>
        <taxon>Pseudomonadota</taxon>
        <taxon>Gammaproteobacteria</taxon>
        <taxon>Pseudomonadales</taxon>
        <taxon>Pseudomonadaceae</taxon>
        <taxon>Pseudomonas</taxon>
    </lineage>
</organism>
<reference evidence="3 4" key="1">
    <citation type="submission" date="2019-09" db="EMBL/GenBank/DDBJ databases">
        <authorList>
            <person name="Chandra G."/>
            <person name="Truman W A."/>
        </authorList>
    </citation>
    <scope>NUCLEOTIDE SEQUENCE [LARGE SCALE GENOMIC DNA]</scope>
    <source>
        <strain evidence="3">PS723</strain>
    </source>
</reference>
<dbReference type="InterPro" id="IPR014710">
    <property type="entry name" value="RmlC-like_jellyroll"/>
</dbReference>
<name>A0A5E7B0C9_PSEFL</name>
<dbReference type="Gene3D" id="2.60.120.10">
    <property type="entry name" value="Jelly Rolls"/>
    <property type="match status" value="1"/>
</dbReference>